<feature type="region of interest" description="Disordered" evidence="1">
    <location>
        <begin position="91"/>
        <end position="197"/>
    </location>
</feature>
<dbReference type="AlphaFoldDB" id="A0AA87URB9"/>
<proteinExistence type="predicted"/>
<protein>
    <submittedName>
        <fullName evidence="2">Uncharacterized protein</fullName>
    </submittedName>
</protein>
<sequence>MSWTKLSDDFTDRADLAGLDPADRWHYLAMIQLCSRGEHLTGELRAIDARRASDHEDPAAAVQRIAAAGLLEVTGTTVRVVEIDEHIPPPSVRMKADADKRRKRRERAHKAGDHHLCLPDHCTSAAPLSSRPEPRDVTRDPGTGRDGTGRAFARAAIQTEQANKNAGEITGWATATPGQAATVNFPPPPYTGTEEAA</sequence>
<gene>
    <name evidence="2" type="ORF">ABA31_06710</name>
</gene>
<evidence type="ECO:0000256" key="1">
    <source>
        <dbReference type="SAM" id="MobiDB-lite"/>
    </source>
</evidence>
<comment type="caution">
    <text evidence="2">The sequence shown here is derived from an EMBL/GenBank/DDBJ whole genome shotgun (WGS) entry which is preliminary data.</text>
</comment>
<dbReference type="EMBL" id="BJUU01000003">
    <property type="protein sequence ID" value="GEK79320.1"/>
    <property type="molecule type" value="Genomic_DNA"/>
</dbReference>
<dbReference type="Proteomes" id="UP000321749">
    <property type="component" value="Unassembled WGS sequence"/>
</dbReference>
<evidence type="ECO:0000313" key="2">
    <source>
        <dbReference type="EMBL" id="GEK79320.1"/>
    </source>
</evidence>
<feature type="compositionally biased region" description="Basic and acidic residues" evidence="1">
    <location>
        <begin position="132"/>
        <end position="143"/>
    </location>
</feature>
<accession>A0AA87URB9</accession>
<dbReference type="RefSeq" id="WP_146792710.1">
    <property type="nucleotide sequence ID" value="NZ_BJUU01000003.1"/>
</dbReference>
<name>A0AA87URB9_9MICO</name>
<reference evidence="2 3" key="1">
    <citation type="submission" date="2019-07" db="EMBL/GenBank/DDBJ databases">
        <title>Whole genome shotgun sequence of Agrococcus baldri NBRC 103055.</title>
        <authorList>
            <person name="Hosoyama A."/>
            <person name="Uohara A."/>
            <person name="Ohji S."/>
            <person name="Ichikawa N."/>
        </authorList>
    </citation>
    <scope>NUCLEOTIDE SEQUENCE [LARGE SCALE GENOMIC DNA]</scope>
    <source>
        <strain evidence="2 3">NBRC 103055</strain>
    </source>
</reference>
<organism evidence="2 3">
    <name type="scientific">Agrococcus baldri</name>
    <dbReference type="NCBI Taxonomy" id="153730"/>
    <lineage>
        <taxon>Bacteria</taxon>
        <taxon>Bacillati</taxon>
        <taxon>Actinomycetota</taxon>
        <taxon>Actinomycetes</taxon>
        <taxon>Micrococcales</taxon>
        <taxon>Microbacteriaceae</taxon>
        <taxon>Agrococcus</taxon>
    </lineage>
</organism>
<feature type="compositionally biased region" description="Basic and acidic residues" evidence="1">
    <location>
        <begin position="109"/>
        <end position="118"/>
    </location>
</feature>
<keyword evidence="3" id="KW-1185">Reference proteome</keyword>
<evidence type="ECO:0000313" key="3">
    <source>
        <dbReference type="Proteomes" id="UP000321749"/>
    </source>
</evidence>